<dbReference type="STRING" id="33097.A0A150FZU5"/>
<organism evidence="7 8">
    <name type="scientific">Gonium pectorale</name>
    <name type="common">Green alga</name>
    <dbReference type="NCBI Taxonomy" id="33097"/>
    <lineage>
        <taxon>Eukaryota</taxon>
        <taxon>Viridiplantae</taxon>
        <taxon>Chlorophyta</taxon>
        <taxon>core chlorophytes</taxon>
        <taxon>Chlorophyceae</taxon>
        <taxon>CS clade</taxon>
        <taxon>Chlamydomonadales</taxon>
        <taxon>Volvocaceae</taxon>
        <taxon>Gonium</taxon>
    </lineage>
</organism>
<keyword evidence="5" id="KW-0472">Membrane</keyword>
<dbReference type="PANTHER" id="PTHR12300">
    <property type="entry name" value="HVA22-LIKE PROTEINS"/>
    <property type="match status" value="1"/>
</dbReference>
<dbReference type="EMBL" id="LSYV01000101">
    <property type="protein sequence ID" value="KXZ43146.1"/>
    <property type="molecule type" value="Genomic_DNA"/>
</dbReference>
<dbReference type="Pfam" id="PF03134">
    <property type="entry name" value="TB2_DP1_HVA22"/>
    <property type="match status" value="1"/>
</dbReference>
<keyword evidence="3" id="KW-0812">Transmembrane</keyword>
<reference evidence="8" key="1">
    <citation type="journal article" date="2016" name="Nat. Commun.">
        <title>The Gonium pectorale genome demonstrates co-option of cell cycle regulation during the evolution of multicellularity.</title>
        <authorList>
            <person name="Hanschen E.R."/>
            <person name="Marriage T.N."/>
            <person name="Ferris P.J."/>
            <person name="Hamaji T."/>
            <person name="Toyoda A."/>
            <person name="Fujiyama A."/>
            <person name="Neme R."/>
            <person name="Noguchi H."/>
            <person name="Minakuchi Y."/>
            <person name="Suzuki M."/>
            <person name="Kawai-Toyooka H."/>
            <person name="Smith D.R."/>
            <person name="Sparks H."/>
            <person name="Anderson J."/>
            <person name="Bakaric R."/>
            <person name="Luria V."/>
            <person name="Karger A."/>
            <person name="Kirschner M.W."/>
            <person name="Durand P.M."/>
            <person name="Michod R.E."/>
            <person name="Nozaki H."/>
            <person name="Olson B.J."/>
        </authorList>
    </citation>
    <scope>NUCLEOTIDE SEQUENCE [LARGE SCALE GENOMIC DNA]</scope>
    <source>
        <strain evidence="8">NIES-2863</strain>
    </source>
</reference>
<keyword evidence="4" id="KW-1133">Transmembrane helix</keyword>
<comment type="caution">
    <text evidence="7">The sequence shown here is derived from an EMBL/GenBank/DDBJ whole genome shotgun (WGS) entry which is preliminary data.</text>
</comment>
<protein>
    <recommendedName>
        <fullName evidence="6">HVA22-like protein</fullName>
    </recommendedName>
</protein>
<dbReference type="OrthoDB" id="10009287at2759"/>
<dbReference type="GO" id="GO:0016020">
    <property type="term" value="C:membrane"/>
    <property type="evidence" value="ECO:0007669"/>
    <property type="project" value="UniProtKB-SubCell"/>
</dbReference>
<proteinExistence type="inferred from homology"/>
<evidence type="ECO:0000256" key="4">
    <source>
        <dbReference type="ARBA" id="ARBA00022989"/>
    </source>
</evidence>
<evidence type="ECO:0000256" key="3">
    <source>
        <dbReference type="ARBA" id="ARBA00022692"/>
    </source>
</evidence>
<sequence length="234" mass="23985">MEAFAPLAAWLGSALSQAGNAATRAAAPPAAAPPTAVLAAVAPASSVPVSLGLRVLLEPTTGGVIFRAASNTVATIYPVYASAKALETKNTTADDVQWLTYWTLYGSLILAEHVADQALSRVPYYYHAKFAALLWLQLPQTQGATFLYNKYYKPALIKYGPKIDAVLAKGQAVLAALYATYKVPLDAAVALAAEARRQAGAAIAWLLSDAGAGGAAASSSPEGSGNAAAKAHAA</sequence>
<dbReference type="InterPro" id="IPR004345">
    <property type="entry name" value="TB2_DP1_HVA22"/>
</dbReference>
<evidence type="ECO:0000313" key="8">
    <source>
        <dbReference type="Proteomes" id="UP000075714"/>
    </source>
</evidence>
<dbReference type="PANTHER" id="PTHR12300:SF161">
    <property type="entry name" value="RECEPTOR EXPRESSION-ENHANCING PROTEIN"/>
    <property type="match status" value="1"/>
</dbReference>
<comment type="subcellular location">
    <subcellularLocation>
        <location evidence="1 6">Membrane</location>
        <topology evidence="1 6">Multi-pass membrane protein</topology>
    </subcellularLocation>
</comment>
<comment type="similarity">
    <text evidence="2 6">Belongs to the DP1 family.</text>
</comment>
<evidence type="ECO:0000256" key="2">
    <source>
        <dbReference type="ARBA" id="ARBA00008573"/>
    </source>
</evidence>
<dbReference type="Proteomes" id="UP000075714">
    <property type="component" value="Unassembled WGS sequence"/>
</dbReference>
<gene>
    <name evidence="7" type="ORF">GPECTOR_100g18</name>
</gene>
<evidence type="ECO:0000256" key="5">
    <source>
        <dbReference type="ARBA" id="ARBA00023136"/>
    </source>
</evidence>
<evidence type="ECO:0000256" key="1">
    <source>
        <dbReference type="ARBA" id="ARBA00004141"/>
    </source>
</evidence>
<name>A0A150FZU5_GONPE</name>
<accession>A0A150FZU5</accession>
<evidence type="ECO:0000313" key="7">
    <source>
        <dbReference type="EMBL" id="KXZ43146.1"/>
    </source>
</evidence>
<dbReference type="AlphaFoldDB" id="A0A150FZU5"/>
<evidence type="ECO:0000256" key="6">
    <source>
        <dbReference type="RuleBase" id="RU362006"/>
    </source>
</evidence>
<keyword evidence="8" id="KW-1185">Reference proteome</keyword>